<reference evidence="2 3" key="1">
    <citation type="submission" date="2023-12" db="EMBL/GenBank/DDBJ databases">
        <title>A. evansii MAY27, complete genome.</title>
        <authorList>
            <person name="Wang Y."/>
        </authorList>
    </citation>
    <scope>NUCLEOTIDE SEQUENCE [LARGE SCALE GENOMIC DNA]</scope>
    <source>
        <strain evidence="2 3">MAY27</strain>
    </source>
</reference>
<dbReference type="EMBL" id="CP141259">
    <property type="protein sequence ID" value="WRL46389.1"/>
    <property type="molecule type" value="Genomic_DNA"/>
</dbReference>
<dbReference type="Proteomes" id="UP001626593">
    <property type="component" value="Chromosome"/>
</dbReference>
<accession>A0ABZ1AM82</accession>
<gene>
    <name evidence="2" type="ORF">U5817_24865</name>
</gene>
<keyword evidence="3" id="KW-1185">Reference proteome</keyword>
<sequence>MRTFLIAFSIALMPLSVIADSSLDDLSNDKVLEGAIAEIYSMKARELEVAIEYIAACMEPPSTERNYHCGRNFTIASIKIDNTPQFTKLSKAVFLAELRSKEVKEKGSFESIGASAMELRRSSVFFKLQDAVRERYQKISK</sequence>
<feature type="signal peptide" evidence="1">
    <location>
        <begin position="1"/>
        <end position="19"/>
    </location>
</feature>
<dbReference type="RefSeq" id="WP_407279219.1">
    <property type="nucleotide sequence ID" value="NZ_CP141259.1"/>
</dbReference>
<evidence type="ECO:0000256" key="1">
    <source>
        <dbReference type="SAM" id="SignalP"/>
    </source>
</evidence>
<evidence type="ECO:0000313" key="3">
    <source>
        <dbReference type="Proteomes" id="UP001626593"/>
    </source>
</evidence>
<feature type="chain" id="PRO_5046291039" evidence="1">
    <location>
        <begin position="20"/>
        <end position="141"/>
    </location>
</feature>
<proteinExistence type="predicted"/>
<keyword evidence="1" id="KW-0732">Signal</keyword>
<organism evidence="2 3">
    <name type="scientific">Aromatoleum evansii</name>
    <name type="common">Azoarcus evansii</name>
    <dbReference type="NCBI Taxonomy" id="59406"/>
    <lineage>
        <taxon>Bacteria</taxon>
        <taxon>Pseudomonadati</taxon>
        <taxon>Pseudomonadota</taxon>
        <taxon>Betaproteobacteria</taxon>
        <taxon>Rhodocyclales</taxon>
        <taxon>Rhodocyclaceae</taxon>
        <taxon>Aromatoleum</taxon>
    </lineage>
</organism>
<evidence type="ECO:0000313" key="2">
    <source>
        <dbReference type="EMBL" id="WRL46389.1"/>
    </source>
</evidence>
<name>A0ABZ1AM82_AROEV</name>
<protein>
    <submittedName>
        <fullName evidence="2">Uncharacterized protein</fullName>
    </submittedName>
</protein>